<sequence length="1219" mass="137742">MAGIGDIVAIAELGYKFAEGLKSYIDEVGVAQESIKALVIEVEQASNHVQGLSQLIEGDKSTGFLTPVGLKECQRLSFAFRETIFEFRTRLLVSNTTEDDPEKVAAEFLNLSRWRKWHWPIFRRTLEEPRARLGELKLELQLLMVTATAHKLSKMPLTQEVERKQEDAHAKLKRLTKTKEKAASRHRKAQAKQSARAPRARSASPGSPSTTLASSDSSFSSDDDMLEYFVEFLDAKKQTAELERRQYQLYLLNQELETREKVEREKRLLARAEQMEKEAEKQRRKEEAKKEALDELERERVFREQIQQKKVEQKEMMRGVMEDAGFEEGKIKEVMDKIEEVSDLGVHFDPVPFLGPQITMAEKPQTAGSIASESQAESSSRQSGLRKGLFKWRNSTTSSTFSDSAGEVFSSSQQPVLEAWSLEIPRMRVPLPVATLLQMIKKQDSKSLMKSLTSLPKACREEFHNLIEEKNLESSQYLWQLVGIDVTKQRVRIGLFSYSEGAMSVVVVLQRHESGTSGSPTGSNTPRVNRGGALLSSDTTPPMQKLPSILKKPTTSAAPPKQSEIAPTTESRVRISSESPEINYTNDTGTQDSIDDHEPLEGRPRKPYPHRLNVPQPPAAVHSTMAKEPEIRFDSDSEDYDRESTGGIRSRQRSRSRESRTSFPRYPGANYFEDDYYGLSPFKPIPRDDYTGVYSQMGSYLPPRSRSRSRSGYNNLYMPSIDEHIASRASNLGAMGESFPYQPGERVPPRRYSTLDSLDYYRDSSPGRRPIPNIHIYNNTDRYTSPGSRSRSPEDWKLFDDDLGRGRRSSPLRSPSRDRRSRELDEIIIRRRPSPPPPMGLRSDSIGYHRSAPYGPQPGFPANASPRSRESRSPRRRRSSPDWYDIKYPRRRIFVGDSKGDNQISSPTPTRRTTLSPERGRGENEMALVLRSHFANEDFEKLKKRAKKQARKHSSVRKKSGDDYNSDDHDRRSKRGHGKGRKATIEEYDESDNAASDVLDKYQSMFNPNYEPPVTNGTSDARTVEVSRENSRNGNLWDFGGSWNVGLAATENKGGEDDTWGGWGMTSSKKKKKKKKKAVEDDEAPPPPQPPEHEPKSGDLEFPGEDDWGVWATSKKAKKKNNKINPHPPEGDSSTIGISENVSTAPKGTAAWAVSDDEPDDEEDLEKQRETEKEATVVEELAIESKRVVEFGVISITDEARNGIFSSEPPAMDCCFEQV</sequence>
<evidence type="ECO:0000256" key="2">
    <source>
        <dbReference type="SAM" id="MobiDB-lite"/>
    </source>
</evidence>
<feature type="compositionally biased region" description="Basic and acidic residues" evidence="2">
    <location>
        <begin position="1022"/>
        <end position="1031"/>
    </location>
</feature>
<proteinExistence type="predicted"/>
<feature type="region of interest" description="Disordered" evidence="2">
    <location>
        <begin position="513"/>
        <end position="667"/>
    </location>
</feature>
<feature type="compositionally biased region" description="Low complexity" evidence="2">
    <location>
        <begin position="191"/>
        <end position="219"/>
    </location>
</feature>
<feature type="compositionally biased region" description="Basic and acidic residues" evidence="2">
    <location>
        <begin position="815"/>
        <end position="829"/>
    </location>
</feature>
<feature type="region of interest" description="Disordered" evidence="2">
    <location>
        <begin position="757"/>
        <end position="923"/>
    </location>
</feature>
<evidence type="ECO:0000313" key="4">
    <source>
        <dbReference type="Proteomes" id="UP000007129"/>
    </source>
</evidence>
<dbReference type="InParanoid" id="K2S8Y6"/>
<feature type="region of interest" description="Disordered" evidence="2">
    <location>
        <begin position="174"/>
        <end position="219"/>
    </location>
</feature>
<keyword evidence="1" id="KW-0175">Coiled coil</keyword>
<feature type="compositionally biased region" description="Polar residues" evidence="2">
    <location>
        <begin position="1132"/>
        <end position="1146"/>
    </location>
</feature>
<feature type="compositionally biased region" description="Basic residues" evidence="2">
    <location>
        <begin position="972"/>
        <end position="982"/>
    </location>
</feature>
<feature type="compositionally biased region" description="Polar residues" evidence="2">
    <location>
        <begin position="565"/>
        <end position="592"/>
    </location>
</feature>
<feature type="compositionally biased region" description="Low complexity" evidence="2">
    <location>
        <begin position="905"/>
        <end position="917"/>
    </location>
</feature>
<feature type="compositionally biased region" description="Basic and acidic residues" evidence="2">
    <location>
        <begin position="594"/>
        <end position="604"/>
    </location>
</feature>
<feature type="compositionally biased region" description="Basic residues" evidence="2">
    <location>
        <begin position="942"/>
        <end position="958"/>
    </location>
</feature>
<dbReference type="OrthoDB" id="3694717at2759"/>
<dbReference type="Proteomes" id="UP000007129">
    <property type="component" value="Unassembled WGS sequence"/>
</dbReference>
<feature type="compositionally biased region" description="Low complexity" evidence="2">
    <location>
        <begin position="369"/>
        <end position="383"/>
    </location>
</feature>
<feature type="compositionally biased region" description="Low complexity" evidence="2">
    <location>
        <begin position="515"/>
        <end position="526"/>
    </location>
</feature>
<feature type="region of interest" description="Disordered" evidence="2">
    <location>
        <begin position="362"/>
        <end position="384"/>
    </location>
</feature>
<feature type="compositionally biased region" description="Basic and acidic residues" evidence="2">
    <location>
        <begin position="959"/>
        <end position="971"/>
    </location>
</feature>
<feature type="compositionally biased region" description="Basic and acidic residues" evidence="2">
    <location>
        <begin position="625"/>
        <end position="635"/>
    </location>
</feature>
<dbReference type="HOGENOM" id="CLU_268852_0_0_1"/>
<feature type="compositionally biased region" description="Basic and acidic residues" evidence="2">
    <location>
        <begin position="791"/>
        <end position="805"/>
    </location>
</feature>
<dbReference type="AlphaFoldDB" id="K2S8Y6"/>
<organism evidence="3 4">
    <name type="scientific">Macrophomina phaseolina (strain MS6)</name>
    <name type="common">Charcoal rot fungus</name>
    <dbReference type="NCBI Taxonomy" id="1126212"/>
    <lineage>
        <taxon>Eukaryota</taxon>
        <taxon>Fungi</taxon>
        <taxon>Dikarya</taxon>
        <taxon>Ascomycota</taxon>
        <taxon>Pezizomycotina</taxon>
        <taxon>Dothideomycetes</taxon>
        <taxon>Dothideomycetes incertae sedis</taxon>
        <taxon>Botryosphaeriales</taxon>
        <taxon>Botryosphaeriaceae</taxon>
        <taxon>Macrophomina</taxon>
    </lineage>
</organism>
<evidence type="ECO:0000313" key="3">
    <source>
        <dbReference type="EMBL" id="EKG13330.1"/>
    </source>
</evidence>
<accession>K2S8Y6</accession>
<feature type="compositionally biased region" description="Acidic residues" evidence="2">
    <location>
        <begin position="1155"/>
        <end position="1165"/>
    </location>
</feature>
<evidence type="ECO:0000256" key="1">
    <source>
        <dbReference type="SAM" id="Coils"/>
    </source>
</evidence>
<reference evidence="3 4" key="1">
    <citation type="journal article" date="2012" name="BMC Genomics">
        <title>Tools to kill: Genome of one of the most destructive plant pathogenic fungi Macrophomina phaseolina.</title>
        <authorList>
            <person name="Islam M.S."/>
            <person name="Haque M.S."/>
            <person name="Islam M.M."/>
            <person name="Emdad E.M."/>
            <person name="Halim A."/>
            <person name="Hossen Q.M.M."/>
            <person name="Hossain M.Z."/>
            <person name="Ahmed B."/>
            <person name="Rahim S."/>
            <person name="Rahman M.S."/>
            <person name="Alam M.M."/>
            <person name="Hou S."/>
            <person name="Wan X."/>
            <person name="Saito J.A."/>
            <person name="Alam M."/>
        </authorList>
    </citation>
    <scope>NUCLEOTIDE SEQUENCE [LARGE SCALE GENOMIC DNA]</scope>
    <source>
        <strain evidence="3 4">MS6</strain>
    </source>
</reference>
<dbReference type="eggNOG" id="ENOG502SYCW">
    <property type="taxonomic scope" value="Eukaryota"/>
</dbReference>
<feature type="coiled-coil region" evidence="1">
    <location>
        <begin position="252"/>
        <end position="299"/>
    </location>
</feature>
<gene>
    <name evidence="3" type="ORF">MPH_09612</name>
</gene>
<feature type="compositionally biased region" description="Polar residues" evidence="2">
    <location>
        <begin position="776"/>
        <end position="790"/>
    </location>
</feature>
<feature type="region of interest" description="Disordered" evidence="2">
    <location>
        <begin position="942"/>
        <end position="1173"/>
    </location>
</feature>
<dbReference type="EMBL" id="AHHD01000414">
    <property type="protein sequence ID" value="EKG13330.1"/>
    <property type="molecule type" value="Genomic_DNA"/>
</dbReference>
<comment type="caution">
    <text evidence="3">The sequence shown here is derived from an EMBL/GenBank/DDBJ whole genome shotgun (WGS) entry which is preliminary data.</text>
</comment>
<feature type="compositionally biased region" description="Basic residues" evidence="2">
    <location>
        <begin position="1068"/>
        <end position="1077"/>
    </location>
</feature>
<dbReference type="VEuPathDB" id="FungiDB:MPH_09612"/>
<dbReference type="STRING" id="1126212.K2S8Y6"/>
<name>K2S8Y6_MACPH</name>
<protein>
    <submittedName>
        <fullName evidence="3">Uncharacterized protein</fullName>
    </submittedName>
</protein>